<proteinExistence type="predicted"/>
<keyword evidence="2" id="KW-1185">Reference proteome</keyword>
<organism evidence="1 2">
    <name type="scientific">Auriscalpium vulgare</name>
    <dbReference type="NCBI Taxonomy" id="40419"/>
    <lineage>
        <taxon>Eukaryota</taxon>
        <taxon>Fungi</taxon>
        <taxon>Dikarya</taxon>
        <taxon>Basidiomycota</taxon>
        <taxon>Agaricomycotina</taxon>
        <taxon>Agaricomycetes</taxon>
        <taxon>Russulales</taxon>
        <taxon>Auriscalpiaceae</taxon>
        <taxon>Auriscalpium</taxon>
    </lineage>
</organism>
<protein>
    <submittedName>
        <fullName evidence="1">Uncharacterized protein</fullName>
    </submittedName>
</protein>
<name>A0ACB8R242_9AGAM</name>
<evidence type="ECO:0000313" key="2">
    <source>
        <dbReference type="Proteomes" id="UP000814033"/>
    </source>
</evidence>
<dbReference type="Proteomes" id="UP000814033">
    <property type="component" value="Unassembled WGS sequence"/>
</dbReference>
<reference evidence="1" key="1">
    <citation type="submission" date="2021-02" db="EMBL/GenBank/DDBJ databases">
        <authorList>
            <consortium name="DOE Joint Genome Institute"/>
            <person name="Ahrendt S."/>
            <person name="Looney B.P."/>
            <person name="Miyauchi S."/>
            <person name="Morin E."/>
            <person name="Drula E."/>
            <person name="Courty P.E."/>
            <person name="Chicoki N."/>
            <person name="Fauchery L."/>
            <person name="Kohler A."/>
            <person name="Kuo A."/>
            <person name="Labutti K."/>
            <person name="Pangilinan J."/>
            <person name="Lipzen A."/>
            <person name="Riley R."/>
            <person name="Andreopoulos W."/>
            <person name="He G."/>
            <person name="Johnson J."/>
            <person name="Barry K.W."/>
            <person name="Grigoriev I.V."/>
            <person name="Nagy L."/>
            <person name="Hibbett D."/>
            <person name="Henrissat B."/>
            <person name="Matheny P.B."/>
            <person name="Labbe J."/>
            <person name="Martin F."/>
        </authorList>
    </citation>
    <scope>NUCLEOTIDE SEQUENCE</scope>
    <source>
        <strain evidence="1">FP105234-sp</strain>
    </source>
</reference>
<accession>A0ACB8R242</accession>
<evidence type="ECO:0000313" key="1">
    <source>
        <dbReference type="EMBL" id="KAI0037606.1"/>
    </source>
</evidence>
<dbReference type="EMBL" id="MU276831">
    <property type="protein sequence ID" value="KAI0037606.1"/>
    <property type="molecule type" value="Genomic_DNA"/>
</dbReference>
<comment type="caution">
    <text evidence="1">The sequence shown here is derived from an EMBL/GenBank/DDBJ whole genome shotgun (WGS) entry which is preliminary data.</text>
</comment>
<sequence>MSLSTDTYAWPDEMPTIVYAPPWATQITDEIHPPPYYLNEHRTFNLAQLERAAAVKTTANRERLIVGDDAFVKKHNLQSLYTFQSDRQPLMPPEPGMAGIMMGLISPDEQFPPVETVIARLGANPNVYTYMGVYKFEEIWNGGLSVLQYLQLPAQTQAHYEQSLIYRAGEGDYPASVFKRKVGIPGGFSATYPRLRLWKMIPLICQPPEWLNVE</sequence>
<gene>
    <name evidence="1" type="ORF">FA95DRAFT_1614049</name>
</gene>
<reference evidence="1" key="2">
    <citation type="journal article" date="2022" name="New Phytol.">
        <title>Evolutionary transition to the ectomycorrhizal habit in the genomes of a hyperdiverse lineage of mushroom-forming fungi.</title>
        <authorList>
            <person name="Looney B."/>
            <person name="Miyauchi S."/>
            <person name="Morin E."/>
            <person name="Drula E."/>
            <person name="Courty P.E."/>
            <person name="Kohler A."/>
            <person name="Kuo A."/>
            <person name="LaButti K."/>
            <person name="Pangilinan J."/>
            <person name="Lipzen A."/>
            <person name="Riley R."/>
            <person name="Andreopoulos W."/>
            <person name="He G."/>
            <person name="Johnson J."/>
            <person name="Nolan M."/>
            <person name="Tritt A."/>
            <person name="Barry K.W."/>
            <person name="Grigoriev I.V."/>
            <person name="Nagy L.G."/>
            <person name="Hibbett D."/>
            <person name="Henrissat B."/>
            <person name="Matheny P.B."/>
            <person name="Labbe J."/>
            <person name="Martin F.M."/>
        </authorList>
    </citation>
    <scope>NUCLEOTIDE SEQUENCE</scope>
    <source>
        <strain evidence="1">FP105234-sp</strain>
    </source>
</reference>